<name>A0AA86NZH8_9EUKA</name>
<dbReference type="EMBL" id="CATOUU010000389">
    <property type="protein sequence ID" value="CAI9928263.1"/>
    <property type="molecule type" value="Genomic_DNA"/>
</dbReference>
<evidence type="ECO:0000256" key="1">
    <source>
        <dbReference type="SAM" id="Coils"/>
    </source>
</evidence>
<reference evidence="3" key="1">
    <citation type="submission" date="2023-06" db="EMBL/GenBank/DDBJ databases">
        <authorList>
            <person name="Kurt Z."/>
        </authorList>
    </citation>
    <scope>NUCLEOTIDE SEQUENCE</scope>
</reference>
<dbReference type="Proteomes" id="UP001642409">
    <property type="component" value="Unassembled WGS sequence"/>
</dbReference>
<organism evidence="3">
    <name type="scientific">Hexamita inflata</name>
    <dbReference type="NCBI Taxonomy" id="28002"/>
    <lineage>
        <taxon>Eukaryota</taxon>
        <taxon>Metamonada</taxon>
        <taxon>Diplomonadida</taxon>
        <taxon>Hexamitidae</taxon>
        <taxon>Hexamitinae</taxon>
        <taxon>Hexamita</taxon>
    </lineage>
</organism>
<protein>
    <submittedName>
        <fullName evidence="4">Hypothetical_protein</fullName>
    </submittedName>
</protein>
<evidence type="ECO:0000313" key="3">
    <source>
        <dbReference type="EMBL" id="CAI9928263.1"/>
    </source>
</evidence>
<feature type="transmembrane region" description="Helical" evidence="2">
    <location>
        <begin position="205"/>
        <end position="224"/>
    </location>
</feature>
<evidence type="ECO:0000313" key="4">
    <source>
        <dbReference type="EMBL" id="CAL6102066.1"/>
    </source>
</evidence>
<proteinExistence type="predicted"/>
<evidence type="ECO:0000313" key="5">
    <source>
        <dbReference type="Proteomes" id="UP001642409"/>
    </source>
</evidence>
<keyword evidence="2" id="KW-0472">Membrane</keyword>
<keyword evidence="2" id="KW-0812">Transmembrane</keyword>
<dbReference type="EMBL" id="CAXDID020000551">
    <property type="protein sequence ID" value="CAL6102066.1"/>
    <property type="molecule type" value="Genomic_DNA"/>
</dbReference>
<feature type="coiled-coil region" evidence="1">
    <location>
        <begin position="90"/>
        <end position="117"/>
    </location>
</feature>
<dbReference type="AlphaFoldDB" id="A0AA86NZH8"/>
<evidence type="ECO:0000256" key="2">
    <source>
        <dbReference type="SAM" id="Phobius"/>
    </source>
</evidence>
<keyword evidence="2" id="KW-1133">Transmembrane helix</keyword>
<keyword evidence="5" id="KW-1185">Reference proteome</keyword>
<sequence length="225" mass="25772">MEALKKLQYAQQKLDTTTQRIKLLLARIQQVELTSELETDADGALSDVHDLLTTAEELQLLAAVSFYDRTVFQLTDDQLNQLDQFTQTNVKQIQQLEKELQIKMKQKRQDFQQAQLTLKQRSLAKQTTNQFLQDQKENMNNFNSEIGSGVRQLKTTMLDIKENLDKGQIATNVLEEKTKDNIENNKLANSKVRQAAAALKKNKDLVFMGTSLINLIVLVLIFIFV</sequence>
<accession>A0AA86NZH8</accession>
<comment type="caution">
    <text evidence="3">The sequence shown here is derived from an EMBL/GenBank/DDBJ whole genome shotgun (WGS) entry which is preliminary data.</text>
</comment>
<reference evidence="4 5" key="2">
    <citation type="submission" date="2024-07" db="EMBL/GenBank/DDBJ databases">
        <authorList>
            <person name="Akdeniz Z."/>
        </authorList>
    </citation>
    <scope>NUCLEOTIDE SEQUENCE [LARGE SCALE GENOMIC DNA]</scope>
</reference>
<keyword evidence="1" id="KW-0175">Coiled coil</keyword>
<gene>
    <name evidence="3" type="ORF">HINF_LOCUS15908</name>
    <name evidence="4" type="ORF">HINF_LOCUS71490</name>
</gene>